<keyword evidence="3" id="KW-1185">Reference proteome</keyword>
<protein>
    <submittedName>
        <fullName evidence="2">Uncharacterized protein</fullName>
    </submittedName>
</protein>
<proteinExistence type="predicted"/>
<organism evidence="2 3">
    <name type="scientific">Cuscuta epithymum</name>
    <dbReference type="NCBI Taxonomy" id="186058"/>
    <lineage>
        <taxon>Eukaryota</taxon>
        <taxon>Viridiplantae</taxon>
        <taxon>Streptophyta</taxon>
        <taxon>Embryophyta</taxon>
        <taxon>Tracheophyta</taxon>
        <taxon>Spermatophyta</taxon>
        <taxon>Magnoliopsida</taxon>
        <taxon>eudicotyledons</taxon>
        <taxon>Gunneridae</taxon>
        <taxon>Pentapetalae</taxon>
        <taxon>asterids</taxon>
        <taxon>lamiids</taxon>
        <taxon>Solanales</taxon>
        <taxon>Convolvulaceae</taxon>
        <taxon>Cuscuteae</taxon>
        <taxon>Cuscuta</taxon>
        <taxon>Cuscuta subgen. Cuscuta</taxon>
    </lineage>
</organism>
<keyword evidence="1" id="KW-0812">Transmembrane</keyword>
<sequence length="132" mass="14870">MKLFNLIKQKGRVISIVHLADQHFLGYIVVGRNHSCILFYTCTIVIWNEKMFNILVLVCLFGFIFWAGVAMCLGDTVPGLDQIGIFLFRVKISTREDKRFSFGFPVVPFFALCQGNNLKAVGSGVWGGFTKI</sequence>
<feature type="transmembrane region" description="Helical" evidence="1">
    <location>
        <begin position="52"/>
        <end position="73"/>
    </location>
</feature>
<dbReference type="EMBL" id="CAMAPF010000020">
    <property type="protein sequence ID" value="CAH9071420.1"/>
    <property type="molecule type" value="Genomic_DNA"/>
</dbReference>
<dbReference type="Proteomes" id="UP001152523">
    <property type="component" value="Unassembled WGS sequence"/>
</dbReference>
<accession>A0AAV0CC42</accession>
<gene>
    <name evidence="2" type="ORF">CEPIT_LOCUS3863</name>
</gene>
<evidence type="ECO:0000313" key="2">
    <source>
        <dbReference type="EMBL" id="CAH9071420.1"/>
    </source>
</evidence>
<dbReference type="AlphaFoldDB" id="A0AAV0CC42"/>
<evidence type="ECO:0000313" key="3">
    <source>
        <dbReference type="Proteomes" id="UP001152523"/>
    </source>
</evidence>
<name>A0AAV0CC42_9ASTE</name>
<keyword evidence="1" id="KW-1133">Transmembrane helix</keyword>
<evidence type="ECO:0000256" key="1">
    <source>
        <dbReference type="SAM" id="Phobius"/>
    </source>
</evidence>
<reference evidence="2" key="1">
    <citation type="submission" date="2022-07" db="EMBL/GenBank/DDBJ databases">
        <authorList>
            <person name="Macas J."/>
            <person name="Novak P."/>
            <person name="Neumann P."/>
        </authorList>
    </citation>
    <scope>NUCLEOTIDE SEQUENCE</scope>
</reference>
<comment type="caution">
    <text evidence="2">The sequence shown here is derived from an EMBL/GenBank/DDBJ whole genome shotgun (WGS) entry which is preliminary data.</text>
</comment>
<keyword evidence="1" id="KW-0472">Membrane</keyword>